<sequence length="68" mass="7543">MNNETRKEASRLLGNMSNVAGYHGTCSAAVADFIMENYSMGVFCKGRLRNIVFTPISQKNFSFKTESA</sequence>
<name>A0A6J5N239_9CAUD</name>
<proteinExistence type="predicted"/>
<evidence type="ECO:0000313" key="1">
    <source>
        <dbReference type="EMBL" id="CAB4152377.1"/>
    </source>
</evidence>
<gene>
    <name evidence="1" type="ORF">UFOVP607_11</name>
</gene>
<dbReference type="EMBL" id="LR796581">
    <property type="protein sequence ID" value="CAB4152377.1"/>
    <property type="molecule type" value="Genomic_DNA"/>
</dbReference>
<reference evidence="1" key="1">
    <citation type="submission" date="2020-04" db="EMBL/GenBank/DDBJ databases">
        <authorList>
            <person name="Chiriac C."/>
            <person name="Salcher M."/>
            <person name="Ghai R."/>
            <person name="Kavagutti S V."/>
        </authorList>
    </citation>
    <scope>NUCLEOTIDE SEQUENCE</scope>
</reference>
<accession>A0A6J5N239</accession>
<protein>
    <submittedName>
        <fullName evidence="1">Uncharacterized protein</fullName>
    </submittedName>
</protein>
<organism evidence="1">
    <name type="scientific">uncultured Caudovirales phage</name>
    <dbReference type="NCBI Taxonomy" id="2100421"/>
    <lineage>
        <taxon>Viruses</taxon>
        <taxon>Duplodnaviria</taxon>
        <taxon>Heunggongvirae</taxon>
        <taxon>Uroviricota</taxon>
        <taxon>Caudoviricetes</taxon>
        <taxon>Peduoviridae</taxon>
        <taxon>Maltschvirus</taxon>
        <taxon>Maltschvirus maltsch</taxon>
    </lineage>
</organism>